<evidence type="ECO:0000256" key="5">
    <source>
        <dbReference type="PROSITE-ProRule" id="PRU00042"/>
    </source>
</evidence>
<keyword evidence="3 5" id="KW-0863">Zinc-finger</keyword>
<accession>A0A3P8TX93</accession>
<feature type="signal peptide" evidence="7">
    <location>
        <begin position="1"/>
        <end position="24"/>
    </location>
</feature>
<reference evidence="9 10" key="1">
    <citation type="submission" date="2018-03" db="EMBL/GenBank/DDBJ databases">
        <title>Finding Nemo's genes: A chromosome-scale reference assembly of the genome of the orange clownfish Amphiprion percula.</title>
        <authorList>
            <person name="Lehmann R."/>
        </authorList>
    </citation>
    <scope>NUCLEOTIDE SEQUENCE</scope>
</reference>
<keyword evidence="4" id="KW-0862">Zinc</keyword>
<evidence type="ECO:0000259" key="8">
    <source>
        <dbReference type="PROSITE" id="PS50157"/>
    </source>
</evidence>
<dbReference type="FunFam" id="3.30.160.60:FF:002343">
    <property type="entry name" value="Zinc finger protein 33A"/>
    <property type="match status" value="1"/>
</dbReference>
<evidence type="ECO:0000256" key="3">
    <source>
        <dbReference type="ARBA" id="ARBA00022771"/>
    </source>
</evidence>
<reference evidence="9" key="3">
    <citation type="submission" date="2025-09" db="UniProtKB">
        <authorList>
            <consortium name="Ensembl"/>
        </authorList>
    </citation>
    <scope>IDENTIFICATION</scope>
</reference>
<dbReference type="OMA" id="MNVWRAN"/>
<dbReference type="Proteomes" id="UP000265080">
    <property type="component" value="Chromosome 10"/>
</dbReference>
<keyword evidence="7" id="KW-0732">Signal</keyword>
<feature type="domain" description="C2H2-type" evidence="8">
    <location>
        <begin position="367"/>
        <end position="394"/>
    </location>
</feature>
<dbReference type="GO" id="GO:0000981">
    <property type="term" value="F:DNA-binding transcription factor activity, RNA polymerase II-specific"/>
    <property type="evidence" value="ECO:0007669"/>
    <property type="project" value="TreeGrafter"/>
</dbReference>
<dbReference type="InterPro" id="IPR013087">
    <property type="entry name" value="Znf_C2H2_type"/>
</dbReference>
<feature type="domain" description="C2H2-type" evidence="8">
    <location>
        <begin position="311"/>
        <end position="338"/>
    </location>
</feature>
<feature type="domain" description="C2H2-type" evidence="8">
    <location>
        <begin position="339"/>
        <end position="366"/>
    </location>
</feature>
<evidence type="ECO:0000313" key="10">
    <source>
        <dbReference type="Proteomes" id="UP000265080"/>
    </source>
</evidence>
<sequence length="396" mass="44258">MSFSSSFGSQLAAILDVLVKAALAEITKLVDDESVSLQLEVCQRDAEIQELRRTLELMEAELCKEAFTIRETEERQEELPAAENQVLLRVADIKEDEDTSAVYPESKTADSLCKTPNETDENFRPAVKQEPVDELITTETTDNTVTAGISFEGGKRDDSTWLLPACSVSENISVATQQQIQTFTSRAERYSAHRNTESLCNSSSTAAEDVVDNYLSVPIKVEVEVRPKCMGNNTSESAHNEQFEHVLEQVGSSLPPPSAQASTAGMLASNSQTNVWRANQKVFTCYLCNKGFPCLSQLEEHRSTHQTVKPFRCLQCGKSFAHKVRQQTHQRVHTGERPFSCTICGKMFSRQDNCVRHGRFHSGQKPHSCWLCGKSFTGLRNLKLHQDIHLQGREGR</sequence>
<dbReference type="Pfam" id="PF00096">
    <property type="entry name" value="zf-C2H2"/>
    <property type="match status" value="3"/>
</dbReference>
<dbReference type="PANTHER" id="PTHR23235:SF120">
    <property type="entry name" value="KRUPPEL-LIKE FACTOR 15"/>
    <property type="match status" value="1"/>
</dbReference>
<evidence type="ECO:0000256" key="6">
    <source>
        <dbReference type="SAM" id="MobiDB-lite"/>
    </source>
</evidence>
<dbReference type="FunFam" id="3.30.160.60:FF:000100">
    <property type="entry name" value="Zinc finger 45-like"/>
    <property type="match status" value="1"/>
</dbReference>
<dbReference type="FunFam" id="3.30.160.60:FF:000688">
    <property type="entry name" value="zinc finger protein 197 isoform X1"/>
    <property type="match status" value="1"/>
</dbReference>
<dbReference type="GO" id="GO:0008270">
    <property type="term" value="F:zinc ion binding"/>
    <property type="evidence" value="ECO:0007669"/>
    <property type="project" value="UniProtKB-KW"/>
</dbReference>
<feature type="chain" id="PRO_5018256642" description="C2H2-type domain-containing protein" evidence="7">
    <location>
        <begin position="25"/>
        <end position="396"/>
    </location>
</feature>
<dbReference type="GeneTree" id="ENSGT00940000154446"/>
<dbReference type="AlphaFoldDB" id="A0A3P8TX93"/>
<keyword evidence="10" id="KW-1185">Reference proteome</keyword>
<keyword evidence="1" id="KW-0479">Metal-binding</keyword>
<feature type="domain" description="C2H2-type" evidence="8">
    <location>
        <begin position="283"/>
        <end position="310"/>
    </location>
</feature>
<evidence type="ECO:0000313" key="9">
    <source>
        <dbReference type="Ensembl" id="ENSAPEP00000027663.1"/>
    </source>
</evidence>
<evidence type="ECO:0000256" key="7">
    <source>
        <dbReference type="SAM" id="SignalP"/>
    </source>
</evidence>
<dbReference type="STRING" id="161767.ENSAPEP00000027663"/>
<dbReference type="SUPFAM" id="SSF57667">
    <property type="entry name" value="beta-beta-alpha zinc fingers"/>
    <property type="match status" value="2"/>
</dbReference>
<dbReference type="PROSITE" id="PS50157">
    <property type="entry name" value="ZINC_FINGER_C2H2_2"/>
    <property type="match status" value="4"/>
</dbReference>
<evidence type="ECO:0000256" key="4">
    <source>
        <dbReference type="ARBA" id="ARBA00022833"/>
    </source>
</evidence>
<dbReference type="GO" id="GO:0000978">
    <property type="term" value="F:RNA polymerase II cis-regulatory region sequence-specific DNA binding"/>
    <property type="evidence" value="ECO:0007669"/>
    <property type="project" value="TreeGrafter"/>
</dbReference>
<protein>
    <recommendedName>
        <fullName evidence="8">C2H2-type domain-containing protein</fullName>
    </recommendedName>
</protein>
<reference evidence="9" key="2">
    <citation type="submission" date="2025-08" db="UniProtKB">
        <authorList>
            <consortium name="Ensembl"/>
        </authorList>
    </citation>
    <scope>IDENTIFICATION</scope>
</reference>
<dbReference type="Gene3D" id="3.30.160.60">
    <property type="entry name" value="Classic Zinc Finger"/>
    <property type="match status" value="3"/>
</dbReference>
<dbReference type="Ensembl" id="ENSAPET00000028397.1">
    <property type="protein sequence ID" value="ENSAPEP00000027663.1"/>
    <property type="gene ID" value="ENSAPEG00000019645.1"/>
</dbReference>
<name>A0A3P8TX93_AMPPE</name>
<evidence type="ECO:0000256" key="2">
    <source>
        <dbReference type="ARBA" id="ARBA00022737"/>
    </source>
</evidence>
<evidence type="ECO:0000256" key="1">
    <source>
        <dbReference type="ARBA" id="ARBA00022723"/>
    </source>
</evidence>
<keyword evidence="2" id="KW-0677">Repeat</keyword>
<dbReference type="PANTHER" id="PTHR23235">
    <property type="entry name" value="KRUEPPEL-LIKE TRANSCRIPTION FACTOR"/>
    <property type="match status" value="1"/>
</dbReference>
<feature type="region of interest" description="Disordered" evidence="6">
    <location>
        <begin position="99"/>
        <end position="121"/>
    </location>
</feature>
<dbReference type="SMART" id="SM00355">
    <property type="entry name" value="ZnF_C2H2"/>
    <property type="match status" value="4"/>
</dbReference>
<dbReference type="InterPro" id="IPR036236">
    <property type="entry name" value="Znf_C2H2_sf"/>
</dbReference>
<proteinExistence type="predicted"/>
<dbReference type="PROSITE" id="PS00028">
    <property type="entry name" value="ZINC_FINGER_C2H2_1"/>
    <property type="match status" value="4"/>
</dbReference>
<organism evidence="9 10">
    <name type="scientific">Amphiprion percula</name>
    <name type="common">Orange clownfish</name>
    <name type="synonym">Lutjanus percula</name>
    <dbReference type="NCBI Taxonomy" id="161767"/>
    <lineage>
        <taxon>Eukaryota</taxon>
        <taxon>Metazoa</taxon>
        <taxon>Chordata</taxon>
        <taxon>Craniata</taxon>
        <taxon>Vertebrata</taxon>
        <taxon>Euteleostomi</taxon>
        <taxon>Actinopterygii</taxon>
        <taxon>Neopterygii</taxon>
        <taxon>Teleostei</taxon>
        <taxon>Neoteleostei</taxon>
        <taxon>Acanthomorphata</taxon>
        <taxon>Ovalentaria</taxon>
        <taxon>Pomacentridae</taxon>
        <taxon>Amphiprion</taxon>
    </lineage>
</organism>